<dbReference type="OrthoDB" id="505607at2759"/>
<name>A0A8E0S0W0_9TREM</name>
<evidence type="ECO:0000313" key="2">
    <source>
        <dbReference type="Proteomes" id="UP000728185"/>
    </source>
</evidence>
<dbReference type="AlphaFoldDB" id="A0A8E0S0W0"/>
<reference evidence="1" key="1">
    <citation type="submission" date="2019-05" db="EMBL/GenBank/DDBJ databases">
        <title>Annotation for the trematode Fasciolopsis buski.</title>
        <authorList>
            <person name="Choi Y.-J."/>
        </authorList>
    </citation>
    <scope>NUCLEOTIDE SEQUENCE</scope>
    <source>
        <strain evidence="1">HT</strain>
        <tissue evidence="1">Whole worm</tissue>
    </source>
</reference>
<comment type="caution">
    <text evidence="1">The sequence shown here is derived from an EMBL/GenBank/DDBJ whole genome shotgun (WGS) entry which is preliminary data.</text>
</comment>
<accession>A0A8E0S0W0</accession>
<evidence type="ECO:0000313" key="1">
    <source>
        <dbReference type="EMBL" id="KAA0196446.1"/>
    </source>
</evidence>
<dbReference type="Proteomes" id="UP000728185">
    <property type="component" value="Unassembled WGS sequence"/>
</dbReference>
<keyword evidence="2" id="KW-1185">Reference proteome</keyword>
<proteinExistence type="predicted"/>
<dbReference type="EMBL" id="LUCM01003015">
    <property type="protein sequence ID" value="KAA0196446.1"/>
    <property type="molecule type" value="Genomic_DNA"/>
</dbReference>
<sequence length="50" mass="5637">MSPVDLTEAPNPAGDGCWFSQHMRLVLQSSKRELDVVLLGISILLYMRFT</sequence>
<protein>
    <submittedName>
        <fullName evidence="1">Uncharacterized protein</fullName>
    </submittedName>
</protein>
<organism evidence="1 2">
    <name type="scientific">Fasciolopsis buskii</name>
    <dbReference type="NCBI Taxonomy" id="27845"/>
    <lineage>
        <taxon>Eukaryota</taxon>
        <taxon>Metazoa</taxon>
        <taxon>Spiralia</taxon>
        <taxon>Lophotrochozoa</taxon>
        <taxon>Platyhelminthes</taxon>
        <taxon>Trematoda</taxon>
        <taxon>Digenea</taxon>
        <taxon>Plagiorchiida</taxon>
        <taxon>Echinostomata</taxon>
        <taxon>Echinostomatoidea</taxon>
        <taxon>Fasciolidae</taxon>
        <taxon>Fasciolopsis</taxon>
    </lineage>
</organism>
<gene>
    <name evidence="1" type="ORF">FBUS_07953</name>
</gene>